<dbReference type="Pfam" id="PF13302">
    <property type="entry name" value="Acetyltransf_3"/>
    <property type="match status" value="1"/>
</dbReference>
<gene>
    <name evidence="5" type="ORF">I5L79_10985</name>
</gene>
<keyword evidence="2" id="KW-0012">Acyltransferase</keyword>
<feature type="domain" description="N-acetyltransferase" evidence="4">
    <location>
        <begin position="2"/>
        <end position="165"/>
    </location>
</feature>
<evidence type="ECO:0000313" key="5">
    <source>
        <dbReference type="EMBL" id="MBG8554073.1"/>
    </source>
</evidence>
<comment type="similarity">
    <text evidence="3">Belongs to the acetyltransferase family. RimJ subfamily.</text>
</comment>
<comment type="caution">
    <text evidence="5">The sequence shown here is derived from an EMBL/GenBank/DDBJ whole genome shotgun (WGS) entry which is preliminary data.</text>
</comment>
<dbReference type="RefSeq" id="WP_196955093.1">
    <property type="nucleotide sequence ID" value="NZ_JADWYK010000005.1"/>
</dbReference>
<dbReference type="PANTHER" id="PTHR43792">
    <property type="entry name" value="GNAT FAMILY, PUTATIVE (AFU_ORTHOLOGUE AFUA_3G00765)-RELATED-RELATED"/>
    <property type="match status" value="1"/>
</dbReference>
<protein>
    <submittedName>
        <fullName evidence="5">GNAT family N-acetyltransferase</fullName>
    </submittedName>
</protein>
<dbReference type="PROSITE" id="PS51186">
    <property type="entry name" value="GNAT"/>
    <property type="match status" value="1"/>
</dbReference>
<dbReference type="Proteomes" id="UP000601099">
    <property type="component" value="Unassembled WGS sequence"/>
</dbReference>
<evidence type="ECO:0000313" key="6">
    <source>
        <dbReference type="Proteomes" id="UP000601099"/>
    </source>
</evidence>
<dbReference type="InterPro" id="IPR000182">
    <property type="entry name" value="GNAT_dom"/>
</dbReference>
<sequence length="176" mass="19282">MLELKPFSASDASRVALLRNHPVILANGFNGTPNPYTVAAAEAFIAAQALKQPAENLAIWLAGELVGSIGLWRKEDVFRLSAGLGYWVGAPYWGKGVATEAIGLFTTYAFATFDIVRLEAGVFAFNQPSMRALEKNGFYLESIRRQAVVKHGQIQDDYVWVKLKHPNQSAPYPTPG</sequence>
<dbReference type="EMBL" id="JADWYK010000005">
    <property type="protein sequence ID" value="MBG8554073.1"/>
    <property type="molecule type" value="Genomic_DNA"/>
</dbReference>
<keyword evidence="1" id="KW-0808">Transferase</keyword>
<evidence type="ECO:0000259" key="4">
    <source>
        <dbReference type="PROSITE" id="PS51186"/>
    </source>
</evidence>
<dbReference type="InterPro" id="IPR016181">
    <property type="entry name" value="Acyl_CoA_acyltransferase"/>
</dbReference>
<dbReference type="PANTHER" id="PTHR43792:SF8">
    <property type="entry name" value="[RIBOSOMAL PROTEIN US5]-ALANINE N-ACETYLTRANSFERASE"/>
    <property type="match status" value="1"/>
</dbReference>
<evidence type="ECO:0000256" key="3">
    <source>
        <dbReference type="ARBA" id="ARBA00038502"/>
    </source>
</evidence>
<proteinExistence type="inferred from homology"/>
<accession>A0ABS0L1X1</accession>
<organism evidence="5 6">
    <name type="scientific">Hymenobacter guriensis</name>
    <dbReference type="NCBI Taxonomy" id="2793065"/>
    <lineage>
        <taxon>Bacteria</taxon>
        <taxon>Pseudomonadati</taxon>
        <taxon>Bacteroidota</taxon>
        <taxon>Cytophagia</taxon>
        <taxon>Cytophagales</taxon>
        <taxon>Hymenobacteraceae</taxon>
        <taxon>Hymenobacter</taxon>
    </lineage>
</organism>
<dbReference type="Gene3D" id="3.40.630.30">
    <property type="match status" value="1"/>
</dbReference>
<dbReference type="InterPro" id="IPR051531">
    <property type="entry name" value="N-acetyltransferase"/>
</dbReference>
<dbReference type="SUPFAM" id="SSF55729">
    <property type="entry name" value="Acyl-CoA N-acyltransferases (Nat)"/>
    <property type="match status" value="1"/>
</dbReference>
<reference evidence="5 6" key="1">
    <citation type="submission" date="2020-11" db="EMBL/GenBank/DDBJ databases">
        <title>Hymenobacter sp.</title>
        <authorList>
            <person name="Kim M.K."/>
        </authorList>
    </citation>
    <scope>NUCLEOTIDE SEQUENCE [LARGE SCALE GENOMIC DNA]</scope>
    <source>
        <strain evidence="5 6">BT594</strain>
    </source>
</reference>
<evidence type="ECO:0000256" key="1">
    <source>
        <dbReference type="ARBA" id="ARBA00022679"/>
    </source>
</evidence>
<keyword evidence="6" id="KW-1185">Reference proteome</keyword>
<name>A0ABS0L1X1_9BACT</name>
<evidence type="ECO:0000256" key="2">
    <source>
        <dbReference type="ARBA" id="ARBA00023315"/>
    </source>
</evidence>